<dbReference type="Pfam" id="PF01652">
    <property type="entry name" value="IF4E"/>
    <property type="match status" value="1"/>
</dbReference>
<dbReference type="PROSITE" id="PS00813">
    <property type="entry name" value="IF4E"/>
    <property type="match status" value="1"/>
</dbReference>
<dbReference type="Gene3D" id="3.30.760.10">
    <property type="entry name" value="RNA Cap, Translation Initiation Factor Eif4e"/>
    <property type="match status" value="1"/>
</dbReference>
<organism evidence="10">
    <name type="scientific">Drosophila persimilis</name>
    <name type="common">Fruit fly</name>
    <dbReference type="NCBI Taxonomy" id="7234"/>
    <lineage>
        <taxon>Eukaryota</taxon>
        <taxon>Metazoa</taxon>
        <taxon>Ecdysozoa</taxon>
        <taxon>Arthropoda</taxon>
        <taxon>Hexapoda</taxon>
        <taxon>Insecta</taxon>
        <taxon>Pterygota</taxon>
        <taxon>Neoptera</taxon>
        <taxon>Endopterygota</taxon>
        <taxon>Diptera</taxon>
        <taxon>Brachycera</taxon>
        <taxon>Muscomorpha</taxon>
        <taxon>Ephydroidea</taxon>
        <taxon>Drosophilidae</taxon>
        <taxon>Drosophila</taxon>
        <taxon>Sophophora</taxon>
    </lineage>
</organism>
<sequence>MRTPVLKRISTSTSEHGETDSETEPQVDPSEGDQEGAGGCPEDEHPVEEVSLPQHPLNHEWTMWYVEPDRAKTWEETLHQITSFSTVENFWSLYHHIKTPSQIKVGSDYCLFKDGIRPIWEDEANVNGGRWIVSFPKSATAEMNFFWEYCLLSLIGENCEHSIDLCGAVVNIRLKNNKIALWTADCTKEKRILQIGKQLRNGLPTNAGFVLQYLQHRDNMAQQDSPLTATYTL</sequence>
<evidence type="ECO:0000256" key="7">
    <source>
        <dbReference type="RuleBase" id="RU004374"/>
    </source>
</evidence>
<dbReference type="EMBL" id="CH479190">
    <property type="protein sequence ID" value="EDW25928.1"/>
    <property type="molecule type" value="Genomic_DNA"/>
</dbReference>
<evidence type="ECO:0000256" key="2">
    <source>
        <dbReference type="ARBA" id="ARBA00022540"/>
    </source>
</evidence>
<proteinExistence type="inferred from homology"/>
<dbReference type="OrthoDB" id="590761at2759"/>
<comment type="similarity">
    <text evidence="1 7">Belongs to the eukaryotic initiation factor 4E family.</text>
</comment>
<dbReference type="GO" id="GO:0016281">
    <property type="term" value="C:eukaryotic translation initiation factor 4F complex"/>
    <property type="evidence" value="ECO:0007669"/>
    <property type="project" value="TreeGrafter"/>
</dbReference>
<name>B4GTQ8_DROPE</name>
<keyword evidence="2 7" id="KW-0396">Initiation factor</keyword>
<dbReference type="SUPFAM" id="SSF55418">
    <property type="entry name" value="eIF4e-like"/>
    <property type="match status" value="1"/>
</dbReference>
<reference evidence="9 10" key="1">
    <citation type="journal article" date="2007" name="Nature">
        <title>Evolution of genes and genomes on the Drosophila phylogeny.</title>
        <authorList>
            <consortium name="Drosophila 12 Genomes Consortium"/>
            <person name="Clark A.G."/>
            <person name="Eisen M.B."/>
            <person name="Smith D.R."/>
            <person name="Bergman C.M."/>
            <person name="Oliver B."/>
            <person name="Markow T.A."/>
            <person name="Kaufman T.C."/>
            <person name="Kellis M."/>
            <person name="Gelbart W."/>
            <person name="Iyer V.N."/>
            <person name="Pollard D.A."/>
            <person name="Sackton T.B."/>
            <person name="Larracuente A.M."/>
            <person name="Singh N.D."/>
            <person name="Abad J.P."/>
            <person name="Abt D.N."/>
            <person name="Adryan B."/>
            <person name="Aguade M."/>
            <person name="Akashi H."/>
            <person name="Anderson W.W."/>
            <person name="Aquadro C.F."/>
            <person name="Ardell D.H."/>
            <person name="Arguello R."/>
            <person name="Artieri C.G."/>
            <person name="Barbash D.A."/>
            <person name="Barker D."/>
            <person name="Barsanti P."/>
            <person name="Batterham P."/>
            <person name="Batzoglou S."/>
            <person name="Begun D."/>
            <person name="Bhutkar A."/>
            <person name="Blanco E."/>
            <person name="Bosak S.A."/>
            <person name="Bradley R.K."/>
            <person name="Brand A.D."/>
            <person name="Brent M.R."/>
            <person name="Brooks A.N."/>
            <person name="Brown R.H."/>
            <person name="Butlin R.K."/>
            <person name="Caggese C."/>
            <person name="Calvi B.R."/>
            <person name="Bernardo de Carvalho A."/>
            <person name="Caspi A."/>
            <person name="Castrezana S."/>
            <person name="Celniker S.E."/>
            <person name="Chang J.L."/>
            <person name="Chapple C."/>
            <person name="Chatterji S."/>
            <person name="Chinwalla A."/>
            <person name="Civetta A."/>
            <person name="Clifton S.W."/>
            <person name="Comeron J.M."/>
            <person name="Costello J.C."/>
            <person name="Coyne J.A."/>
            <person name="Daub J."/>
            <person name="David R.G."/>
            <person name="Delcher A.L."/>
            <person name="Delehaunty K."/>
            <person name="Do C.B."/>
            <person name="Ebling H."/>
            <person name="Edwards K."/>
            <person name="Eickbush T."/>
            <person name="Evans J.D."/>
            <person name="Filipski A."/>
            <person name="Findeiss S."/>
            <person name="Freyhult E."/>
            <person name="Fulton L."/>
            <person name="Fulton R."/>
            <person name="Garcia A.C."/>
            <person name="Gardiner A."/>
            <person name="Garfield D.A."/>
            <person name="Garvin B.E."/>
            <person name="Gibson G."/>
            <person name="Gilbert D."/>
            <person name="Gnerre S."/>
            <person name="Godfrey J."/>
            <person name="Good R."/>
            <person name="Gotea V."/>
            <person name="Gravely B."/>
            <person name="Greenberg A.J."/>
            <person name="Griffiths-Jones S."/>
            <person name="Gross S."/>
            <person name="Guigo R."/>
            <person name="Gustafson E.A."/>
            <person name="Haerty W."/>
            <person name="Hahn M.W."/>
            <person name="Halligan D.L."/>
            <person name="Halpern A.L."/>
            <person name="Halter G.M."/>
            <person name="Han M.V."/>
            <person name="Heger A."/>
            <person name="Hillier L."/>
            <person name="Hinrichs A.S."/>
            <person name="Holmes I."/>
            <person name="Hoskins R.A."/>
            <person name="Hubisz M.J."/>
            <person name="Hultmark D."/>
            <person name="Huntley M.A."/>
            <person name="Jaffe D.B."/>
            <person name="Jagadeeshan S."/>
            <person name="Jeck W.R."/>
            <person name="Johnson J."/>
            <person name="Jones C.D."/>
            <person name="Jordan W.C."/>
            <person name="Karpen G.H."/>
            <person name="Kataoka E."/>
            <person name="Keightley P.D."/>
            <person name="Kheradpour P."/>
            <person name="Kirkness E.F."/>
            <person name="Koerich L.B."/>
            <person name="Kristiansen K."/>
            <person name="Kudrna D."/>
            <person name="Kulathinal R.J."/>
            <person name="Kumar S."/>
            <person name="Kwok R."/>
            <person name="Lander E."/>
            <person name="Langley C.H."/>
            <person name="Lapoint R."/>
            <person name="Lazzaro B.P."/>
            <person name="Lee S.J."/>
            <person name="Levesque L."/>
            <person name="Li R."/>
            <person name="Lin C.F."/>
            <person name="Lin M.F."/>
            <person name="Lindblad-Toh K."/>
            <person name="Llopart A."/>
            <person name="Long M."/>
            <person name="Low L."/>
            <person name="Lozovsky E."/>
            <person name="Lu J."/>
            <person name="Luo M."/>
            <person name="Machado C.A."/>
            <person name="Makalowski W."/>
            <person name="Marzo M."/>
            <person name="Matsuda M."/>
            <person name="Matzkin L."/>
            <person name="McAllister B."/>
            <person name="McBride C.S."/>
            <person name="McKernan B."/>
            <person name="McKernan K."/>
            <person name="Mendez-Lago M."/>
            <person name="Minx P."/>
            <person name="Mollenhauer M.U."/>
            <person name="Montooth K."/>
            <person name="Mount S.M."/>
            <person name="Mu X."/>
            <person name="Myers E."/>
            <person name="Negre B."/>
            <person name="Newfeld S."/>
            <person name="Nielsen R."/>
            <person name="Noor M.A."/>
            <person name="O'Grady P."/>
            <person name="Pachter L."/>
            <person name="Papaceit M."/>
            <person name="Parisi M.J."/>
            <person name="Parisi M."/>
            <person name="Parts L."/>
            <person name="Pedersen J.S."/>
            <person name="Pesole G."/>
            <person name="Phillippy A.M."/>
            <person name="Ponting C.P."/>
            <person name="Pop M."/>
            <person name="Porcelli D."/>
            <person name="Powell J.R."/>
            <person name="Prohaska S."/>
            <person name="Pruitt K."/>
            <person name="Puig M."/>
            <person name="Quesneville H."/>
            <person name="Ram K.R."/>
            <person name="Rand D."/>
            <person name="Rasmussen M.D."/>
            <person name="Reed L.K."/>
            <person name="Reenan R."/>
            <person name="Reily A."/>
            <person name="Remington K.A."/>
            <person name="Rieger T.T."/>
            <person name="Ritchie M.G."/>
            <person name="Robin C."/>
            <person name="Rogers Y.H."/>
            <person name="Rohde C."/>
            <person name="Rozas J."/>
            <person name="Rubenfield M.J."/>
            <person name="Ruiz A."/>
            <person name="Russo S."/>
            <person name="Salzberg S.L."/>
            <person name="Sanchez-Gracia A."/>
            <person name="Saranga D.J."/>
            <person name="Sato H."/>
            <person name="Schaeffer S.W."/>
            <person name="Schatz M.C."/>
            <person name="Schlenke T."/>
            <person name="Schwartz R."/>
            <person name="Segarra C."/>
            <person name="Singh R.S."/>
            <person name="Sirot L."/>
            <person name="Sirota M."/>
            <person name="Sisneros N.B."/>
            <person name="Smith C.D."/>
            <person name="Smith T.F."/>
            <person name="Spieth J."/>
            <person name="Stage D.E."/>
            <person name="Stark A."/>
            <person name="Stephan W."/>
            <person name="Strausberg R.L."/>
            <person name="Strempel S."/>
            <person name="Sturgill D."/>
            <person name="Sutton G."/>
            <person name="Sutton G.G."/>
            <person name="Tao W."/>
            <person name="Teichmann S."/>
            <person name="Tobari Y.N."/>
            <person name="Tomimura Y."/>
            <person name="Tsolas J.M."/>
            <person name="Valente V.L."/>
            <person name="Venter E."/>
            <person name="Venter J.C."/>
            <person name="Vicario S."/>
            <person name="Vieira F.G."/>
            <person name="Vilella A.J."/>
            <person name="Villasante A."/>
            <person name="Walenz B."/>
            <person name="Wang J."/>
            <person name="Wasserman M."/>
            <person name="Watts T."/>
            <person name="Wilson D."/>
            <person name="Wilson R.K."/>
            <person name="Wing R.A."/>
            <person name="Wolfner M.F."/>
            <person name="Wong A."/>
            <person name="Wong G.K."/>
            <person name="Wu C.I."/>
            <person name="Wu G."/>
            <person name="Yamamoto D."/>
            <person name="Yang H.P."/>
            <person name="Yang S.P."/>
            <person name="Yorke J.A."/>
            <person name="Yoshida K."/>
            <person name="Zdobnov E."/>
            <person name="Zhang P."/>
            <person name="Zhang Y."/>
            <person name="Zimin A.V."/>
            <person name="Baldwin J."/>
            <person name="Abdouelleil A."/>
            <person name="Abdulkadir J."/>
            <person name="Abebe A."/>
            <person name="Abera B."/>
            <person name="Abreu J."/>
            <person name="Acer S.C."/>
            <person name="Aftuck L."/>
            <person name="Alexander A."/>
            <person name="An P."/>
            <person name="Anderson E."/>
            <person name="Anderson S."/>
            <person name="Arachi H."/>
            <person name="Azer M."/>
            <person name="Bachantsang P."/>
            <person name="Barry A."/>
            <person name="Bayul T."/>
            <person name="Berlin A."/>
            <person name="Bessette D."/>
            <person name="Bloom T."/>
            <person name="Blye J."/>
            <person name="Boguslavskiy L."/>
            <person name="Bonnet C."/>
            <person name="Boukhgalter B."/>
            <person name="Bourzgui I."/>
            <person name="Brown A."/>
            <person name="Cahill P."/>
            <person name="Channer S."/>
            <person name="Cheshatsang Y."/>
            <person name="Chuda L."/>
            <person name="Citroen M."/>
            <person name="Collymore A."/>
            <person name="Cooke P."/>
            <person name="Costello M."/>
            <person name="D'Aco K."/>
            <person name="Daza R."/>
            <person name="De Haan G."/>
            <person name="DeGray S."/>
            <person name="DeMaso C."/>
            <person name="Dhargay N."/>
            <person name="Dooley K."/>
            <person name="Dooley E."/>
            <person name="Doricent M."/>
            <person name="Dorje P."/>
            <person name="Dorjee K."/>
            <person name="Dupes A."/>
            <person name="Elong R."/>
            <person name="Falk J."/>
            <person name="Farina A."/>
            <person name="Faro S."/>
            <person name="Ferguson D."/>
            <person name="Fisher S."/>
            <person name="Foley C.D."/>
            <person name="Franke A."/>
            <person name="Friedrich D."/>
            <person name="Gadbois L."/>
            <person name="Gearin G."/>
            <person name="Gearin C.R."/>
            <person name="Giannoukos G."/>
            <person name="Goode T."/>
            <person name="Graham J."/>
            <person name="Grandbois E."/>
            <person name="Grewal S."/>
            <person name="Gyaltsen K."/>
            <person name="Hafez N."/>
            <person name="Hagos B."/>
            <person name="Hall J."/>
            <person name="Henson C."/>
            <person name="Hollinger A."/>
            <person name="Honan T."/>
            <person name="Huard M.D."/>
            <person name="Hughes L."/>
            <person name="Hurhula B."/>
            <person name="Husby M.E."/>
            <person name="Kamat A."/>
            <person name="Kanga B."/>
            <person name="Kashin S."/>
            <person name="Khazanovich D."/>
            <person name="Kisner P."/>
            <person name="Lance K."/>
            <person name="Lara M."/>
            <person name="Lee W."/>
            <person name="Lennon N."/>
            <person name="Letendre F."/>
            <person name="LeVine R."/>
            <person name="Lipovsky A."/>
            <person name="Liu X."/>
            <person name="Liu J."/>
            <person name="Liu S."/>
            <person name="Lokyitsang T."/>
            <person name="Lokyitsang Y."/>
            <person name="Lubonja R."/>
            <person name="Lui A."/>
            <person name="MacDonald P."/>
            <person name="Magnisalis V."/>
            <person name="Maru K."/>
            <person name="Matthews C."/>
            <person name="McCusker W."/>
            <person name="McDonough S."/>
            <person name="Mehta T."/>
            <person name="Meldrim J."/>
            <person name="Meneus L."/>
            <person name="Mihai O."/>
            <person name="Mihalev A."/>
            <person name="Mihova T."/>
            <person name="Mittelman R."/>
            <person name="Mlenga V."/>
            <person name="Montmayeur A."/>
            <person name="Mulrain L."/>
            <person name="Navidi A."/>
            <person name="Naylor J."/>
            <person name="Negash T."/>
            <person name="Nguyen T."/>
            <person name="Nguyen N."/>
            <person name="Nicol R."/>
            <person name="Norbu C."/>
            <person name="Norbu N."/>
            <person name="Novod N."/>
            <person name="O'Neill B."/>
            <person name="Osman S."/>
            <person name="Markiewicz E."/>
            <person name="Oyono O.L."/>
            <person name="Patti C."/>
            <person name="Phunkhang P."/>
            <person name="Pierre F."/>
            <person name="Priest M."/>
            <person name="Raghuraman S."/>
            <person name="Rege F."/>
            <person name="Reyes R."/>
            <person name="Rise C."/>
            <person name="Rogov P."/>
            <person name="Ross K."/>
            <person name="Ryan E."/>
            <person name="Settipalli S."/>
            <person name="Shea T."/>
            <person name="Sherpa N."/>
            <person name="Shi L."/>
            <person name="Shih D."/>
            <person name="Sparrow T."/>
            <person name="Spaulding J."/>
            <person name="Stalker J."/>
            <person name="Stange-Thomann N."/>
            <person name="Stavropoulos S."/>
            <person name="Stone C."/>
            <person name="Strader C."/>
            <person name="Tesfaye S."/>
            <person name="Thomson T."/>
            <person name="Thoulutsang Y."/>
            <person name="Thoulutsang D."/>
            <person name="Topham K."/>
            <person name="Topping I."/>
            <person name="Tsamla T."/>
            <person name="Vassiliev H."/>
            <person name="Vo A."/>
            <person name="Wangchuk T."/>
            <person name="Wangdi T."/>
            <person name="Weiand M."/>
            <person name="Wilkinson J."/>
            <person name="Wilson A."/>
            <person name="Yadav S."/>
            <person name="Young G."/>
            <person name="Yu Q."/>
            <person name="Zembek L."/>
            <person name="Zhong D."/>
            <person name="Zimmer A."/>
            <person name="Zwirko Z."/>
            <person name="Jaffe D.B."/>
            <person name="Alvarez P."/>
            <person name="Brockman W."/>
            <person name="Butler J."/>
            <person name="Chin C."/>
            <person name="Gnerre S."/>
            <person name="Grabherr M."/>
            <person name="Kleber M."/>
            <person name="Mauceli E."/>
            <person name="MacCallum I."/>
        </authorList>
    </citation>
    <scope>NUCLEOTIDE SEQUENCE [LARGE SCALE GENOMIC DNA]</scope>
    <source>
        <strain evidence="10">MSH-3 / Tucson 14011-0111.49</strain>
    </source>
</reference>
<dbReference type="GO" id="GO:0006417">
    <property type="term" value="P:regulation of translation"/>
    <property type="evidence" value="ECO:0007669"/>
    <property type="project" value="UniProtKB-KW"/>
</dbReference>
<dbReference type="SMR" id="B4GTQ8"/>
<dbReference type="InterPro" id="IPR001040">
    <property type="entry name" value="TIF_eIF_4E"/>
</dbReference>
<evidence type="ECO:0000256" key="3">
    <source>
        <dbReference type="ARBA" id="ARBA00022845"/>
    </source>
</evidence>
<evidence type="ECO:0000256" key="4">
    <source>
        <dbReference type="ARBA" id="ARBA00022884"/>
    </source>
</evidence>
<dbReference type="eggNOG" id="KOG1670">
    <property type="taxonomic scope" value="Eukaryota"/>
</dbReference>
<dbReference type="PANTHER" id="PTHR11960">
    <property type="entry name" value="EUKARYOTIC TRANSLATION INITIATION FACTOR 4E RELATED"/>
    <property type="match status" value="1"/>
</dbReference>
<dbReference type="HOGENOM" id="CLU_043552_1_0_1"/>
<evidence type="ECO:0000256" key="8">
    <source>
        <dbReference type="SAM" id="MobiDB-lite"/>
    </source>
</evidence>
<gene>
    <name evidence="9" type="primary">Dper\GL14400</name>
    <name evidence="9" type="ORF">Dper_GL14400</name>
</gene>
<evidence type="ECO:0000313" key="10">
    <source>
        <dbReference type="Proteomes" id="UP000008744"/>
    </source>
</evidence>
<protein>
    <recommendedName>
        <fullName evidence="6">eIF-4F 25 kDa subunit</fullName>
    </recommendedName>
</protein>
<keyword evidence="10" id="KW-1185">Reference proteome</keyword>
<evidence type="ECO:0000256" key="1">
    <source>
        <dbReference type="ARBA" id="ARBA00009860"/>
    </source>
</evidence>
<accession>B4GTQ8</accession>
<evidence type="ECO:0000313" key="9">
    <source>
        <dbReference type="EMBL" id="EDW25928.1"/>
    </source>
</evidence>
<dbReference type="OMA" id="CTKEKRI"/>
<keyword evidence="4 7" id="KW-0694">RNA-binding</keyword>
<feature type="region of interest" description="Disordered" evidence="8">
    <location>
        <begin position="1"/>
        <end position="53"/>
    </location>
</feature>
<dbReference type="Proteomes" id="UP000008744">
    <property type="component" value="Unassembled WGS sequence"/>
</dbReference>
<dbReference type="InterPro" id="IPR023398">
    <property type="entry name" value="TIF_eIF4e-like"/>
</dbReference>
<dbReference type="AlphaFoldDB" id="B4GTQ8"/>
<dbReference type="InterPro" id="IPR019770">
    <property type="entry name" value="TIF_eIF_4E_CS"/>
</dbReference>
<keyword evidence="5 7" id="KW-0648">Protein biosynthesis</keyword>
<dbReference type="PhylomeDB" id="B4GTQ8"/>
<dbReference type="PANTHER" id="PTHR11960:SF8">
    <property type="entry name" value="EUKARYOTIC TRANSLATION INITIATION FACTOR 4E1-RELATED"/>
    <property type="match status" value="1"/>
</dbReference>
<keyword evidence="3" id="KW-0810">Translation regulation</keyword>
<dbReference type="STRING" id="7234.B4GTQ8"/>
<feature type="compositionally biased region" description="Acidic residues" evidence="8">
    <location>
        <begin position="20"/>
        <end position="34"/>
    </location>
</feature>
<dbReference type="GO" id="GO:0003743">
    <property type="term" value="F:translation initiation factor activity"/>
    <property type="evidence" value="ECO:0007669"/>
    <property type="project" value="UniProtKB-KW"/>
</dbReference>
<dbReference type="GO" id="GO:0000340">
    <property type="term" value="F:RNA 7-methylguanosine cap binding"/>
    <property type="evidence" value="ECO:0007669"/>
    <property type="project" value="TreeGrafter"/>
</dbReference>
<evidence type="ECO:0000256" key="6">
    <source>
        <dbReference type="ARBA" id="ARBA00032656"/>
    </source>
</evidence>
<evidence type="ECO:0000256" key="5">
    <source>
        <dbReference type="ARBA" id="ARBA00022917"/>
    </source>
</evidence>